<protein>
    <submittedName>
        <fullName evidence="1">Uncharacterized protein</fullName>
    </submittedName>
</protein>
<accession>A0A1X7U5Z8</accession>
<evidence type="ECO:0000313" key="1">
    <source>
        <dbReference type="EnsemblMetazoa" id="Aqu2.1.23175_001"/>
    </source>
</evidence>
<name>A0A1X7U5Z8_AMPQE</name>
<sequence>LDRIYQVLAEWLKKALCLRQDFECLVCVLQQATRHWNMALFTQPCRQTVMVTSDASR</sequence>
<dbReference type="AlphaFoldDB" id="A0A1X7U5Z8"/>
<reference evidence="1" key="1">
    <citation type="submission" date="2017-05" db="UniProtKB">
        <authorList>
            <consortium name="EnsemblMetazoa"/>
        </authorList>
    </citation>
    <scope>IDENTIFICATION</scope>
</reference>
<proteinExistence type="predicted"/>
<dbReference type="EnsemblMetazoa" id="Aqu2.1.23175_001">
    <property type="protein sequence ID" value="Aqu2.1.23175_001"/>
    <property type="gene ID" value="Aqu2.1.23175"/>
</dbReference>
<dbReference type="InParanoid" id="A0A1X7U5Z8"/>
<organism evidence="1">
    <name type="scientific">Amphimedon queenslandica</name>
    <name type="common">Sponge</name>
    <dbReference type="NCBI Taxonomy" id="400682"/>
    <lineage>
        <taxon>Eukaryota</taxon>
        <taxon>Metazoa</taxon>
        <taxon>Porifera</taxon>
        <taxon>Demospongiae</taxon>
        <taxon>Heteroscleromorpha</taxon>
        <taxon>Haplosclerida</taxon>
        <taxon>Niphatidae</taxon>
        <taxon>Amphimedon</taxon>
    </lineage>
</organism>